<keyword evidence="7" id="KW-0460">Magnesium</keyword>
<keyword evidence="3" id="KW-0540">Nuclease</keyword>
<dbReference type="PANTHER" id="PTHR11081:SF65">
    <property type="entry name" value="DNA DAMAGE-INDUCIBLE PROTEIN DIN7-RELATED"/>
    <property type="match status" value="1"/>
</dbReference>
<evidence type="ECO:0000256" key="3">
    <source>
        <dbReference type="ARBA" id="ARBA00022722"/>
    </source>
</evidence>
<dbReference type="Proteomes" id="UP000001542">
    <property type="component" value="Unassembled WGS sequence"/>
</dbReference>
<dbReference type="VEuPathDB" id="TrichDB:TVAGG3_0011960"/>
<dbReference type="GO" id="GO:0006281">
    <property type="term" value="P:DNA repair"/>
    <property type="evidence" value="ECO:0007669"/>
    <property type="project" value="UniProtKB-KW"/>
</dbReference>
<dbReference type="AlphaFoldDB" id="A2DZJ2"/>
<evidence type="ECO:0000259" key="11">
    <source>
        <dbReference type="SMART" id="SM00484"/>
    </source>
</evidence>
<dbReference type="RefSeq" id="XP_001326419.1">
    <property type="nucleotide sequence ID" value="XM_001326384.1"/>
</dbReference>
<proteinExistence type="predicted"/>
<dbReference type="InterPro" id="IPR006084">
    <property type="entry name" value="XPG/Rad2"/>
</dbReference>
<dbReference type="GO" id="GO:0046872">
    <property type="term" value="F:metal ion binding"/>
    <property type="evidence" value="ECO:0007669"/>
    <property type="project" value="UniProtKB-KW"/>
</dbReference>
<reference evidence="13" key="2">
    <citation type="journal article" date="2007" name="Science">
        <title>Draft genome sequence of the sexually transmitted pathogen Trichomonas vaginalis.</title>
        <authorList>
            <person name="Carlton J.M."/>
            <person name="Hirt R.P."/>
            <person name="Silva J.C."/>
            <person name="Delcher A.L."/>
            <person name="Schatz M."/>
            <person name="Zhao Q."/>
            <person name="Wortman J.R."/>
            <person name="Bidwell S.L."/>
            <person name="Alsmark U.C.M."/>
            <person name="Besteiro S."/>
            <person name="Sicheritz-Ponten T."/>
            <person name="Noel C.J."/>
            <person name="Dacks J.B."/>
            <person name="Foster P.G."/>
            <person name="Simillion C."/>
            <person name="Van de Peer Y."/>
            <person name="Miranda-Saavedra D."/>
            <person name="Barton G.J."/>
            <person name="Westrop G.D."/>
            <person name="Mueller S."/>
            <person name="Dessi D."/>
            <person name="Fiori P.L."/>
            <person name="Ren Q."/>
            <person name="Paulsen I."/>
            <person name="Zhang H."/>
            <person name="Bastida-Corcuera F.D."/>
            <person name="Simoes-Barbosa A."/>
            <person name="Brown M.T."/>
            <person name="Hayes R.D."/>
            <person name="Mukherjee M."/>
            <person name="Okumura C.Y."/>
            <person name="Schneider R."/>
            <person name="Smith A.J."/>
            <person name="Vanacova S."/>
            <person name="Villalvazo M."/>
            <person name="Haas B.J."/>
            <person name="Pertea M."/>
            <person name="Feldblyum T.V."/>
            <person name="Utterback T.R."/>
            <person name="Shu C.L."/>
            <person name="Osoegawa K."/>
            <person name="de Jong P.J."/>
            <person name="Hrdy I."/>
            <person name="Horvathova L."/>
            <person name="Zubacova Z."/>
            <person name="Dolezal P."/>
            <person name="Malik S.B."/>
            <person name="Logsdon J.M. Jr."/>
            <person name="Henze K."/>
            <person name="Gupta A."/>
            <person name="Wang C.C."/>
            <person name="Dunne R.L."/>
            <person name="Upcroft J.A."/>
            <person name="Upcroft P."/>
            <person name="White O."/>
            <person name="Salzberg S.L."/>
            <person name="Tang P."/>
            <person name="Chiu C.-H."/>
            <person name="Lee Y.-S."/>
            <person name="Embley T.M."/>
            <person name="Coombs G.H."/>
            <person name="Mottram J.C."/>
            <person name="Tachezy J."/>
            <person name="Fraser-Liggett C.M."/>
            <person name="Johnson P.J."/>
        </authorList>
    </citation>
    <scope>NUCLEOTIDE SEQUENCE [LARGE SCALE GENOMIC DNA]</scope>
    <source>
        <strain evidence="13">G3</strain>
    </source>
</reference>
<dbReference type="Gene3D" id="1.10.150.20">
    <property type="entry name" value="5' to 3' exonuclease, C-terminal subdomain"/>
    <property type="match status" value="1"/>
</dbReference>
<comment type="subcellular location">
    <subcellularLocation>
        <location evidence="2">Nucleus</location>
    </subcellularLocation>
</comment>
<evidence type="ECO:0000256" key="2">
    <source>
        <dbReference type="ARBA" id="ARBA00004123"/>
    </source>
</evidence>
<dbReference type="Gene3D" id="3.40.50.1010">
    <property type="entry name" value="5'-nuclease"/>
    <property type="match status" value="1"/>
</dbReference>
<reference evidence="13" key="1">
    <citation type="submission" date="2006-10" db="EMBL/GenBank/DDBJ databases">
        <authorList>
            <person name="Amadeo P."/>
            <person name="Zhao Q."/>
            <person name="Wortman J."/>
            <person name="Fraser-Liggett C."/>
            <person name="Carlton J."/>
        </authorList>
    </citation>
    <scope>NUCLEOTIDE SEQUENCE</scope>
    <source>
        <strain evidence="13">G3</strain>
    </source>
</reference>
<feature type="region of interest" description="Disordered" evidence="10">
    <location>
        <begin position="379"/>
        <end position="401"/>
    </location>
</feature>
<dbReference type="Pfam" id="PF00867">
    <property type="entry name" value="XPG_I"/>
    <property type="match status" value="1"/>
</dbReference>
<dbReference type="OMA" id="ERCITFY"/>
<dbReference type="InterPro" id="IPR036279">
    <property type="entry name" value="5-3_exonuclease_C_sf"/>
</dbReference>
<keyword evidence="9" id="KW-0539">Nucleus</keyword>
<dbReference type="PRINTS" id="PR00853">
    <property type="entry name" value="XPGRADSUPER"/>
</dbReference>
<dbReference type="CDD" id="cd09901">
    <property type="entry name" value="H3TH_FEN1-like"/>
    <property type="match status" value="1"/>
</dbReference>
<protein>
    <submittedName>
        <fullName evidence="13">XPG I-region family protein</fullName>
    </submittedName>
</protein>
<keyword evidence="4" id="KW-0479">Metal-binding</keyword>
<dbReference type="CDD" id="cd09857">
    <property type="entry name" value="PIN_EXO1"/>
    <property type="match status" value="1"/>
</dbReference>
<evidence type="ECO:0000256" key="5">
    <source>
        <dbReference type="ARBA" id="ARBA00022763"/>
    </source>
</evidence>
<evidence type="ECO:0000259" key="12">
    <source>
        <dbReference type="SMART" id="SM00485"/>
    </source>
</evidence>
<evidence type="ECO:0000256" key="7">
    <source>
        <dbReference type="ARBA" id="ARBA00022842"/>
    </source>
</evidence>
<dbReference type="InterPro" id="IPR019974">
    <property type="entry name" value="XPG_CS"/>
</dbReference>
<name>A2DZJ2_TRIV3</name>
<dbReference type="InterPro" id="IPR006085">
    <property type="entry name" value="XPG_DNA_repair_N"/>
</dbReference>
<dbReference type="Pfam" id="PF00752">
    <property type="entry name" value="XPG_N"/>
    <property type="match status" value="1"/>
</dbReference>
<dbReference type="eggNOG" id="KOG2518">
    <property type="taxonomic scope" value="Eukaryota"/>
</dbReference>
<dbReference type="PANTHER" id="PTHR11081">
    <property type="entry name" value="FLAP ENDONUCLEASE FAMILY MEMBER"/>
    <property type="match status" value="1"/>
</dbReference>
<keyword evidence="14" id="KW-1185">Reference proteome</keyword>
<dbReference type="InterPro" id="IPR044752">
    <property type="entry name" value="PIN-like_EXO1"/>
</dbReference>
<evidence type="ECO:0000313" key="13">
    <source>
        <dbReference type="EMBL" id="EAY14196.1"/>
    </source>
</evidence>
<dbReference type="VEuPathDB" id="TrichDB:TVAG_373290"/>
<dbReference type="InterPro" id="IPR006086">
    <property type="entry name" value="XPG-I_dom"/>
</dbReference>
<dbReference type="GO" id="GO:0017108">
    <property type="term" value="F:5'-flap endonuclease activity"/>
    <property type="evidence" value="ECO:0000318"/>
    <property type="project" value="GO_Central"/>
</dbReference>
<dbReference type="InterPro" id="IPR008918">
    <property type="entry name" value="HhH2"/>
</dbReference>
<dbReference type="InterPro" id="IPR029060">
    <property type="entry name" value="PIN-like_dom_sf"/>
</dbReference>
<sequence>MGINGLLPIIQPAGRRVHLTEFKGKRIAIDGFVWLHKAAFKYPRQVIKDPSTKLLLPYLMSKVNGIINCGIKPIIIFDGQNLPSKQITTEKRKQEREQALEKARYFEQIGNNAEAFKNYQKAVAITPETVHTWIQELQRNAVEYFVAPYEADAQLVYLAKSGYVDAVLSEDSDLIAYQCPTTLLKFDDTYHVLQIDFQNVLKLIGLPADTFTSLCILAGCDYIDHIDKLGPKTALKFLKDKNDPHKVIDMVKLNSKFTVPDDYHSKFDQALTTFKCARAYSPLTQELVFLSTPPAIDTSFLGAEMSENQLIDLVKGRISANTLLPFQIINEIPRSMSMPSSSSRSEMSLTTHYNTNSSTQQNITKLENARPNLISRVLQQNKSAKPSPSKKKYEIRYDDPKNPQKRITAFFKTA</sequence>
<evidence type="ECO:0000313" key="14">
    <source>
        <dbReference type="Proteomes" id="UP000001542"/>
    </source>
</evidence>
<dbReference type="SMART" id="SM00485">
    <property type="entry name" value="XPGN"/>
    <property type="match status" value="1"/>
</dbReference>
<dbReference type="SUPFAM" id="SSF47807">
    <property type="entry name" value="5' to 3' exonuclease, C-terminal subdomain"/>
    <property type="match status" value="1"/>
</dbReference>
<evidence type="ECO:0000256" key="10">
    <source>
        <dbReference type="SAM" id="MobiDB-lite"/>
    </source>
</evidence>
<dbReference type="OrthoDB" id="26491at2759"/>
<feature type="compositionally biased region" description="Basic and acidic residues" evidence="10">
    <location>
        <begin position="391"/>
        <end position="401"/>
    </location>
</feature>
<keyword evidence="8" id="KW-0234">DNA repair</keyword>
<feature type="domain" description="XPG-I" evidence="11">
    <location>
        <begin position="138"/>
        <end position="206"/>
    </location>
</feature>
<dbReference type="SMR" id="A2DZJ2"/>
<dbReference type="GO" id="GO:0005634">
    <property type="term" value="C:nucleus"/>
    <property type="evidence" value="ECO:0007669"/>
    <property type="project" value="UniProtKB-SubCell"/>
</dbReference>
<gene>
    <name evidence="13" type="ORF">TVAG_373290</name>
</gene>
<evidence type="ECO:0000256" key="6">
    <source>
        <dbReference type="ARBA" id="ARBA00022801"/>
    </source>
</evidence>
<dbReference type="InParanoid" id="A2DZJ2"/>
<organism evidence="13 14">
    <name type="scientific">Trichomonas vaginalis (strain ATCC PRA-98 / G3)</name>
    <dbReference type="NCBI Taxonomy" id="412133"/>
    <lineage>
        <taxon>Eukaryota</taxon>
        <taxon>Metamonada</taxon>
        <taxon>Parabasalia</taxon>
        <taxon>Trichomonadida</taxon>
        <taxon>Trichomonadidae</taxon>
        <taxon>Trichomonas</taxon>
    </lineage>
</organism>
<evidence type="ECO:0000256" key="4">
    <source>
        <dbReference type="ARBA" id="ARBA00022723"/>
    </source>
</evidence>
<keyword evidence="6" id="KW-0378">Hydrolase</keyword>
<dbReference type="FunFam" id="1.10.150.20:FF:000011">
    <property type="entry name" value="exonuclease 1"/>
    <property type="match status" value="1"/>
</dbReference>
<dbReference type="STRING" id="5722.A2DZJ2"/>
<dbReference type="FunCoup" id="A2DZJ2">
    <property type="interactions" value="295"/>
</dbReference>
<dbReference type="PROSITE" id="PS00841">
    <property type="entry name" value="XPG_1"/>
    <property type="match status" value="1"/>
</dbReference>
<accession>A2DZJ2</accession>
<dbReference type="FunFam" id="3.40.50.1010:FF:000002">
    <property type="entry name" value="Exonuclease 1, putative"/>
    <property type="match status" value="1"/>
</dbReference>
<dbReference type="SUPFAM" id="SSF88723">
    <property type="entry name" value="PIN domain-like"/>
    <property type="match status" value="1"/>
</dbReference>
<keyword evidence="5" id="KW-0227">DNA damage</keyword>
<dbReference type="EMBL" id="DS113274">
    <property type="protein sequence ID" value="EAY14196.1"/>
    <property type="molecule type" value="Genomic_DNA"/>
</dbReference>
<dbReference type="SMART" id="SM00279">
    <property type="entry name" value="HhH2"/>
    <property type="match status" value="1"/>
</dbReference>
<evidence type="ECO:0000256" key="8">
    <source>
        <dbReference type="ARBA" id="ARBA00023204"/>
    </source>
</evidence>
<dbReference type="KEGG" id="tva:4772184"/>
<evidence type="ECO:0000256" key="9">
    <source>
        <dbReference type="ARBA" id="ARBA00023242"/>
    </source>
</evidence>
<dbReference type="GO" id="GO:0003677">
    <property type="term" value="F:DNA binding"/>
    <property type="evidence" value="ECO:0007669"/>
    <property type="project" value="InterPro"/>
</dbReference>
<feature type="domain" description="XPG N-terminal" evidence="12">
    <location>
        <begin position="1"/>
        <end position="99"/>
    </location>
</feature>
<comment type="cofactor">
    <cofactor evidence="1">
        <name>Mg(2+)</name>
        <dbReference type="ChEBI" id="CHEBI:18420"/>
    </cofactor>
</comment>
<dbReference type="SMART" id="SM00484">
    <property type="entry name" value="XPGI"/>
    <property type="match status" value="1"/>
</dbReference>
<evidence type="ECO:0000256" key="1">
    <source>
        <dbReference type="ARBA" id="ARBA00001946"/>
    </source>
</evidence>